<proteinExistence type="predicted"/>
<dbReference type="InterPro" id="IPR017920">
    <property type="entry name" value="COMM"/>
</dbReference>
<organism evidence="2 3">
    <name type="scientific">Habropoda laboriosa</name>
    <dbReference type="NCBI Taxonomy" id="597456"/>
    <lineage>
        <taxon>Eukaryota</taxon>
        <taxon>Metazoa</taxon>
        <taxon>Ecdysozoa</taxon>
        <taxon>Arthropoda</taxon>
        <taxon>Hexapoda</taxon>
        <taxon>Insecta</taxon>
        <taxon>Pterygota</taxon>
        <taxon>Neoptera</taxon>
        <taxon>Endopterygota</taxon>
        <taxon>Hymenoptera</taxon>
        <taxon>Apocrita</taxon>
        <taxon>Aculeata</taxon>
        <taxon>Apoidea</taxon>
        <taxon>Anthophila</taxon>
        <taxon>Apidae</taxon>
        <taxon>Habropoda</taxon>
    </lineage>
</organism>
<sequence length="197" mass="22589">MASWITATPRFEQGLKIANQVDSSKFRLLINRICQTLQSNVNTKIFSEEEEEKLLVSLDLNKDDLACLLDAIILIYKQAASNIIKPHLMESTLKDTFNADDDKVQIFLNAWITYGKGIIDHFRQMSIFPIQLKKIDWCLNIQAASSTIKKDVRPMALLQLNLTGEEESKLTVEFNKKELVDLYQNLEKIQSQLDALK</sequence>
<dbReference type="Pfam" id="PF07258">
    <property type="entry name" value="COMM_domain"/>
    <property type="match status" value="1"/>
</dbReference>
<dbReference type="PANTHER" id="PTHR12333">
    <property type="entry name" value="COMM DOMAIN CONTAINING PROTEIN 10"/>
    <property type="match status" value="1"/>
</dbReference>
<dbReference type="OrthoDB" id="77522at2759"/>
<dbReference type="AlphaFoldDB" id="A0A0L7R7R6"/>
<dbReference type="EMBL" id="KQ414637">
    <property type="protein sequence ID" value="KOC66927.1"/>
    <property type="molecule type" value="Genomic_DNA"/>
</dbReference>
<dbReference type="InterPro" id="IPR037361">
    <property type="entry name" value="COMMD10"/>
</dbReference>
<dbReference type="Proteomes" id="UP000053825">
    <property type="component" value="Unassembled WGS sequence"/>
</dbReference>
<evidence type="ECO:0000313" key="3">
    <source>
        <dbReference type="Proteomes" id="UP000053825"/>
    </source>
</evidence>
<gene>
    <name evidence="2" type="ORF">WH47_12354</name>
</gene>
<dbReference type="PANTHER" id="PTHR12333:SF0">
    <property type="entry name" value="COMM DOMAIN-CONTAINING PROTEIN 10"/>
    <property type="match status" value="1"/>
</dbReference>
<evidence type="ECO:0000313" key="2">
    <source>
        <dbReference type="EMBL" id="KOC66927.1"/>
    </source>
</evidence>
<dbReference type="STRING" id="597456.A0A0L7R7R6"/>
<protein>
    <submittedName>
        <fullName evidence="2">COMM domain-containing protein 10</fullName>
    </submittedName>
</protein>
<keyword evidence="3" id="KW-1185">Reference proteome</keyword>
<evidence type="ECO:0000259" key="1">
    <source>
        <dbReference type="PROSITE" id="PS51269"/>
    </source>
</evidence>
<accession>A0A0L7R7R6</accession>
<dbReference type="PROSITE" id="PS51269">
    <property type="entry name" value="COMM"/>
    <property type="match status" value="1"/>
</dbReference>
<name>A0A0L7R7R6_9HYME</name>
<feature type="domain" description="COMM" evidence="1">
    <location>
        <begin position="131"/>
        <end position="197"/>
    </location>
</feature>
<dbReference type="Pfam" id="PF21672">
    <property type="entry name" value="COMM_HN"/>
    <property type="match status" value="1"/>
</dbReference>
<reference evidence="2 3" key="1">
    <citation type="submission" date="2015-07" db="EMBL/GenBank/DDBJ databases">
        <title>The genome of Habropoda laboriosa.</title>
        <authorList>
            <person name="Pan H."/>
            <person name="Kapheim K."/>
        </authorList>
    </citation>
    <scope>NUCLEOTIDE SEQUENCE [LARGE SCALE GENOMIC DNA]</scope>
    <source>
        <strain evidence="2">0110345459</strain>
    </source>
</reference>